<proteinExistence type="predicted"/>
<dbReference type="AlphaFoldDB" id="A0A5B7FGA3"/>
<evidence type="ECO:0000313" key="2">
    <source>
        <dbReference type="Proteomes" id="UP000324222"/>
    </source>
</evidence>
<dbReference type="Proteomes" id="UP000324222">
    <property type="component" value="Unassembled WGS sequence"/>
</dbReference>
<name>A0A5B7FGA3_PORTR</name>
<evidence type="ECO:0000313" key="1">
    <source>
        <dbReference type="EMBL" id="MPC44269.1"/>
    </source>
</evidence>
<dbReference type="EMBL" id="VSRR010006202">
    <property type="protein sequence ID" value="MPC44269.1"/>
    <property type="molecule type" value="Genomic_DNA"/>
</dbReference>
<comment type="caution">
    <text evidence="1">The sequence shown here is derived from an EMBL/GenBank/DDBJ whole genome shotgun (WGS) entry which is preliminary data.</text>
</comment>
<keyword evidence="2" id="KW-1185">Reference proteome</keyword>
<organism evidence="1 2">
    <name type="scientific">Portunus trituberculatus</name>
    <name type="common">Swimming crab</name>
    <name type="synonym">Neptunus trituberculatus</name>
    <dbReference type="NCBI Taxonomy" id="210409"/>
    <lineage>
        <taxon>Eukaryota</taxon>
        <taxon>Metazoa</taxon>
        <taxon>Ecdysozoa</taxon>
        <taxon>Arthropoda</taxon>
        <taxon>Crustacea</taxon>
        <taxon>Multicrustacea</taxon>
        <taxon>Malacostraca</taxon>
        <taxon>Eumalacostraca</taxon>
        <taxon>Eucarida</taxon>
        <taxon>Decapoda</taxon>
        <taxon>Pleocyemata</taxon>
        <taxon>Brachyura</taxon>
        <taxon>Eubrachyura</taxon>
        <taxon>Portunoidea</taxon>
        <taxon>Portunidae</taxon>
        <taxon>Portuninae</taxon>
        <taxon>Portunus</taxon>
    </lineage>
</organism>
<gene>
    <name evidence="1" type="ORF">E2C01_037938</name>
</gene>
<accession>A0A5B7FGA3</accession>
<protein>
    <submittedName>
        <fullName evidence="1">Uncharacterized protein</fullName>
    </submittedName>
</protein>
<sequence>MRRKHGSQKMWPQGFVTKGLYNMSRHTGHNKLSGTFLSFSSELEPSFQECVLEEERVIHRHTGSLTQS</sequence>
<reference evidence="1 2" key="1">
    <citation type="submission" date="2019-05" db="EMBL/GenBank/DDBJ databases">
        <title>Another draft genome of Portunus trituberculatus and its Hox gene families provides insights of decapod evolution.</title>
        <authorList>
            <person name="Jeong J.-H."/>
            <person name="Song I."/>
            <person name="Kim S."/>
            <person name="Choi T."/>
            <person name="Kim D."/>
            <person name="Ryu S."/>
            <person name="Kim W."/>
        </authorList>
    </citation>
    <scope>NUCLEOTIDE SEQUENCE [LARGE SCALE GENOMIC DNA]</scope>
    <source>
        <tissue evidence="1">Muscle</tissue>
    </source>
</reference>